<organism evidence="3">
    <name type="scientific">Schistocephalus solidus</name>
    <name type="common">Tapeworm</name>
    <dbReference type="NCBI Taxonomy" id="70667"/>
    <lineage>
        <taxon>Eukaryota</taxon>
        <taxon>Metazoa</taxon>
        <taxon>Spiralia</taxon>
        <taxon>Lophotrochozoa</taxon>
        <taxon>Platyhelminthes</taxon>
        <taxon>Cestoda</taxon>
        <taxon>Eucestoda</taxon>
        <taxon>Diphyllobothriidea</taxon>
        <taxon>Diphyllobothriidae</taxon>
        <taxon>Schistocephalus</taxon>
    </lineage>
</organism>
<evidence type="ECO:0000313" key="2">
    <source>
        <dbReference type="Proteomes" id="UP000275846"/>
    </source>
</evidence>
<dbReference type="Proteomes" id="UP000275846">
    <property type="component" value="Unassembled WGS sequence"/>
</dbReference>
<evidence type="ECO:0000313" key="1">
    <source>
        <dbReference type="EMBL" id="VDL90556.1"/>
    </source>
</evidence>
<dbReference type="EMBL" id="UYSU01032770">
    <property type="protein sequence ID" value="VDL90556.1"/>
    <property type="molecule type" value="Genomic_DNA"/>
</dbReference>
<evidence type="ECO:0000313" key="3">
    <source>
        <dbReference type="WBParaSite" id="SSLN_0000431501-mRNA-1"/>
    </source>
</evidence>
<keyword evidence="2" id="KW-1185">Reference proteome</keyword>
<sequence>MHAYAHNRSPRAEAINASPRPAATIAHGCVAAAAAALSLRRHSVVPWLRPSALFLRARASSTPRARSLAALRAL</sequence>
<reference evidence="3" key="1">
    <citation type="submission" date="2016-06" db="UniProtKB">
        <authorList>
            <consortium name="WormBaseParasite"/>
        </authorList>
    </citation>
    <scope>IDENTIFICATION</scope>
</reference>
<name>A0A183SIX3_SCHSO</name>
<gene>
    <name evidence="1" type="ORF">SSLN_LOCUS4171</name>
</gene>
<protein>
    <submittedName>
        <fullName evidence="1 3">Uncharacterized protein</fullName>
    </submittedName>
</protein>
<accession>A0A183SIX3</accession>
<reference evidence="1 2" key="2">
    <citation type="submission" date="2018-11" db="EMBL/GenBank/DDBJ databases">
        <authorList>
            <consortium name="Pathogen Informatics"/>
        </authorList>
    </citation>
    <scope>NUCLEOTIDE SEQUENCE [LARGE SCALE GENOMIC DNA]</scope>
    <source>
        <strain evidence="1 2">NST_G2</strain>
    </source>
</reference>
<dbReference type="AlphaFoldDB" id="A0A183SIX3"/>
<proteinExistence type="predicted"/>
<dbReference type="WBParaSite" id="SSLN_0000431501-mRNA-1">
    <property type="protein sequence ID" value="SSLN_0000431501-mRNA-1"/>
    <property type="gene ID" value="SSLN_0000431501"/>
</dbReference>